<dbReference type="GO" id="GO:0003677">
    <property type="term" value="F:DNA binding"/>
    <property type="evidence" value="ECO:0007669"/>
    <property type="project" value="UniProtKB-KW"/>
</dbReference>
<dbReference type="Proteomes" id="UP000658613">
    <property type="component" value="Unassembled WGS sequence"/>
</dbReference>
<dbReference type="Gene3D" id="1.10.10.10">
    <property type="entry name" value="Winged helix-like DNA-binding domain superfamily/Winged helix DNA-binding domain"/>
    <property type="match status" value="1"/>
</dbReference>
<gene>
    <name evidence="2" type="ORF">IW254_000082</name>
</gene>
<dbReference type="PANTHER" id="PTHR43252">
    <property type="entry name" value="TRANSCRIPTIONAL REGULATOR YQJI"/>
    <property type="match status" value="1"/>
</dbReference>
<dbReference type="SUPFAM" id="SSF46785">
    <property type="entry name" value="Winged helix' DNA-binding domain"/>
    <property type="match status" value="1"/>
</dbReference>
<keyword evidence="3" id="KW-1185">Reference proteome</keyword>
<dbReference type="Pfam" id="PF03551">
    <property type="entry name" value="PadR"/>
    <property type="match status" value="1"/>
</dbReference>
<dbReference type="AlphaFoldDB" id="A0A931E239"/>
<protein>
    <submittedName>
        <fullName evidence="2">DNA-binding PadR family transcriptional regulator</fullName>
    </submittedName>
</protein>
<dbReference type="PANTHER" id="PTHR43252:SF6">
    <property type="entry name" value="NEGATIVE TRANSCRIPTION REGULATOR PADR"/>
    <property type="match status" value="1"/>
</dbReference>
<name>A0A931E239_9CORY</name>
<reference evidence="2" key="1">
    <citation type="submission" date="2020-11" db="EMBL/GenBank/DDBJ databases">
        <title>Sequencing the genomes of 1000 actinobacteria strains.</title>
        <authorList>
            <person name="Klenk H.-P."/>
        </authorList>
    </citation>
    <scope>NUCLEOTIDE SEQUENCE</scope>
    <source>
        <strain evidence="2">DSM 45632</strain>
    </source>
</reference>
<organism evidence="2 3">
    <name type="scientific">Corynebacterium aquatimens</name>
    <dbReference type="NCBI Taxonomy" id="1190508"/>
    <lineage>
        <taxon>Bacteria</taxon>
        <taxon>Bacillati</taxon>
        <taxon>Actinomycetota</taxon>
        <taxon>Actinomycetes</taxon>
        <taxon>Mycobacteriales</taxon>
        <taxon>Corynebacteriaceae</taxon>
        <taxon>Corynebacterium</taxon>
    </lineage>
</organism>
<dbReference type="InterPro" id="IPR005149">
    <property type="entry name" value="Tscrpt_reg_PadR_N"/>
</dbReference>
<evidence type="ECO:0000313" key="3">
    <source>
        <dbReference type="Proteomes" id="UP000658613"/>
    </source>
</evidence>
<feature type="domain" description="Transcription regulator PadR N-terminal" evidence="1">
    <location>
        <begin position="7"/>
        <end position="80"/>
    </location>
</feature>
<accession>A0A931E239</accession>
<dbReference type="InterPro" id="IPR036388">
    <property type="entry name" value="WH-like_DNA-bd_sf"/>
</dbReference>
<dbReference type="EMBL" id="JADOUE010000001">
    <property type="protein sequence ID" value="MBG6121113.1"/>
    <property type="molecule type" value="Genomic_DNA"/>
</dbReference>
<comment type="caution">
    <text evidence="2">The sequence shown here is derived from an EMBL/GenBank/DDBJ whole genome shotgun (WGS) entry which is preliminary data.</text>
</comment>
<sequence>MSVRNSLLALLHHQPSTPAELQHGFHETMSGRWNLNMGQVTQTLARCERDGLIAATGTTPTHTGHEATTYQLTKAGLEEVDAWWSTPVTRPAAERDEVVMKIVLGLKRDDIDIIVLMDTQRRFVLEQIREANKEMRSLNPVPTADRLMCERRILDLEADIRFLDRVEALLNNAANSNSAPRKSSNSRKEG</sequence>
<dbReference type="InterPro" id="IPR036390">
    <property type="entry name" value="WH_DNA-bd_sf"/>
</dbReference>
<keyword evidence="2" id="KW-0238">DNA-binding</keyword>
<evidence type="ECO:0000313" key="2">
    <source>
        <dbReference type="EMBL" id="MBG6121113.1"/>
    </source>
</evidence>
<proteinExistence type="predicted"/>
<evidence type="ECO:0000259" key="1">
    <source>
        <dbReference type="Pfam" id="PF03551"/>
    </source>
</evidence>
<dbReference type="RefSeq" id="WP_196823741.1">
    <property type="nucleotide sequence ID" value="NZ_CP046980.1"/>
</dbReference>